<dbReference type="Proteomes" id="UP000510643">
    <property type="component" value="Chromosome"/>
</dbReference>
<evidence type="ECO:0008006" key="3">
    <source>
        <dbReference type="Google" id="ProtNLM"/>
    </source>
</evidence>
<accession>A0A7H9DRH7</accession>
<name>A0A7H9DRH7_9FLAO</name>
<evidence type="ECO:0000313" key="1">
    <source>
        <dbReference type="EMBL" id="QLL57763.1"/>
    </source>
</evidence>
<dbReference type="GeneID" id="78401113"/>
<sequence>MQSKISKNIWSSPKKMGLRDNRLIARKVHQNLGDSLFKTQTSAKWTDITKHLNGALRVQIQHEDSKGVTPKMIKWWFENLAQKTTWNGKNFSGPEVSFYHLWHHRDHIAVQPLSNPKEGKNNGFAVGAYSKIQEQFNDFNEIINNKMLTITLDETEFTFLIKFGFLTVGRINHYYEPSENGSTFYAETYIGVDIPVLGWIINWCFLPFVFSKKTAEHWIKHNIEETGQTEKIVPFLYHHYNKE</sequence>
<evidence type="ECO:0000313" key="2">
    <source>
        <dbReference type="Proteomes" id="UP000510643"/>
    </source>
</evidence>
<reference evidence="1 2" key="1">
    <citation type="submission" date="2019-06" db="EMBL/GenBank/DDBJ databases">
        <title>Emergence of pandrug resistant Empedobacter falsenii in China.</title>
        <authorList>
            <person name="Dong N."/>
            <person name="Chen S."/>
            <person name="Zhang R."/>
        </authorList>
    </citation>
    <scope>NUCLEOTIDE SEQUENCE [LARGE SCALE GENOMIC DNA]</scope>
    <source>
        <strain evidence="1 2">1681-1</strain>
    </source>
</reference>
<keyword evidence="2" id="KW-1185">Reference proteome</keyword>
<dbReference type="AlphaFoldDB" id="A0A7H9DRH7"/>
<dbReference type="KEGG" id="efal:FH779_06575"/>
<protein>
    <recommendedName>
        <fullName evidence="3">DAPG hydrolase PhiG domain-containing protein</fullName>
    </recommendedName>
</protein>
<dbReference type="RefSeq" id="WP_180906461.1">
    <property type="nucleotide sequence ID" value="NZ_CP040908.1"/>
</dbReference>
<gene>
    <name evidence="1" type="ORF">FH779_06575</name>
</gene>
<dbReference type="EMBL" id="CP040908">
    <property type="protein sequence ID" value="QLL57763.1"/>
    <property type="molecule type" value="Genomic_DNA"/>
</dbReference>
<organism evidence="1 2">
    <name type="scientific">Empedobacter falsenii</name>
    <dbReference type="NCBI Taxonomy" id="343874"/>
    <lineage>
        <taxon>Bacteria</taxon>
        <taxon>Pseudomonadati</taxon>
        <taxon>Bacteroidota</taxon>
        <taxon>Flavobacteriia</taxon>
        <taxon>Flavobacteriales</taxon>
        <taxon>Weeksellaceae</taxon>
        <taxon>Empedobacter</taxon>
    </lineage>
</organism>
<proteinExistence type="predicted"/>